<dbReference type="RefSeq" id="XP_071918851.1">
    <property type="nucleotide sequence ID" value="XM_072062750.1"/>
</dbReference>
<dbReference type="SUPFAM" id="SSF53098">
    <property type="entry name" value="Ribonuclease H-like"/>
    <property type="match status" value="1"/>
</dbReference>
<dbReference type="InterPro" id="IPR053151">
    <property type="entry name" value="RNase_H-like"/>
</dbReference>
<protein>
    <recommendedName>
        <fullName evidence="1">RNase H type-1 domain-containing protein</fullName>
    </recommendedName>
</protein>
<reference evidence="3" key="1">
    <citation type="submission" date="2025-08" db="UniProtKB">
        <authorList>
            <consortium name="RefSeq"/>
        </authorList>
    </citation>
    <scope>IDENTIFICATION</scope>
    <source>
        <tissue evidence="3">Leaves</tissue>
    </source>
</reference>
<dbReference type="InterPro" id="IPR012337">
    <property type="entry name" value="RNaseH-like_sf"/>
</dbReference>
<dbReference type="InterPro" id="IPR044730">
    <property type="entry name" value="RNase_H-like_dom_plant"/>
</dbReference>
<name>A0ABM4VH45_COFAR</name>
<dbReference type="Proteomes" id="UP001652660">
    <property type="component" value="Chromosome 8c"/>
</dbReference>
<dbReference type="InterPro" id="IPR002156">
    <property type="entry name" value="RNaseH_domain"/>
</dbReference>
<dbReference type="PANTHER" id="PTHR47723:SF19">
    <property type="entry name" value="POLYNUCLEOTIDYL TRANSFERASE, RIBONUCLEASE H-LIKE SUPERFAMILY PROTEIN"/>
    <property type="match status" value="1"/>
</dbReference>
<dbReference type="PANTHER" id="PTHR47723">
    <property type="entry name" value="OS05G0353850 PROTEIN"/>
    <property type="match status" value="1"/>
</dbReference>
<dbReference type="Pfam" id="PF13456">
    <property type="entry name" value="RVT_3"/>
    <property type="match status" value="1"/>
</dbReference>
<evidence type="ECO:0000313" key="2">
    <source>
        <dbReference type="Proteomes" id="UP001652660"/>
    </source>
</evidence>
<feature type="domain" description="RNase H type-1" evidence="1">
    <location>
        <begin position="7"/>
        <end position="122"/>
    </location>
</feature>
<sequence>MGSLKINTDVSVRDGRALGGDLVLDHEAKLIFAFYKEFREVEVLLAEALSLRYGLQLCVVRALEKLEVEVDSEVLVRLIVATSLVGWPICNVFRDIRLLLKDLESTITHVYHEANSSTDKLVGLQTTSTTYSILSQLPSIV</sequence>
<gene>
    <name evidence="3" type="primary">LOC140013463</name>
</gene>
<organism evidence="2 3">
    <name type="scientific">Coffea arabica</name>
    <name type="common">Arabian coffee</name>
    <dbReference type="NCBI Taxonomy" id="13443"/>
    <lineage>
        <taxon>Eukaryota</taxon>
        <taxon>Viridiplantae</taxon>
        <taxon>Streptophyta</taxon>
        <taxon>Embryophyta</taxon>
        <taxon>Tracheophyta</taxon>
        <taxon>Spermatophyta</taxon>
        <taxon>Magnoliopsida</taxon>
        <taxon>eudicotyledons</taxon>
        <taxon>Gunneridae</taxon>
        <taxon>Pentapetalae</taxon>
        <taxon>asterids</taxon>
        <taxon>lamiids</taxon>
        <taxon>Gentianales</taxon>
        <taxon>Rubiaceae</taxon>
        <taxon>Ixoroideae</taxon>
        <taxon>Gardenieae complex</taxon>
        <taxon>Bertiereae - Coffeeae clade</taxon>
        <taxon>Coffeeae</taxon>
        <taxon>Coffea</taxon>
    </lineage>
</organism>
<dbReference type="InterPro" id="IPR036397">
    <property type="entry name" value="RNaseH_sf"/>
</dbReference>
<dbReference type="CDD" id="cd06222">
    <property type="entry name" value="RNase_H_like"/>
    <property type="match status" value="1"/>
</dbReference>
<evidence type="ECO:0000259" key="1">
    <source>
        <dbReference type="Pfam" id="PF13456"/>
    </source>
</evidence>
<evidence type="ECO:0000313" key="3">
    <source>
        <dbReference type="RefSeq" id="XP_071918851.1"/>
    </source>
</evidence>
<dbReference type="GeneID" id="140013463"/>
<keyword evidence="2" id="KW-1185">Reference proteome</keyword>
<accession>A0ABM4VH45</accession>
<proteinExistence type="predicted"/>
<dbReference type="Gene3D" id="3.30.420.10">
    <property type="entry name" value="Ribonuclease H-like superfamily/Ribonuclease H"/>
    <property type="match status" value="1"/>
</dbReference>